<evidence type="ECO:0000313" key="7">
    <source>
        <dbReference type="Proteomes" id="UP000639772"/>
    </source>
</evidence>
<reference evidence="6 7" key="1">
    <citation type="journal article" date="2020" name="Nat. Food">
        <title>A phased Vanilla planifolia genome enables genetic improvement of flavour and production.</title>
        <authorList>
            <person name="Hasing T."/>
            <person name="Tang H."/>
            <person name="Brym M."/>
            <person name="Khazi F."/>
            <person name="Huang T."/>
            <person name="Chambers A.H."/>
        </authorList>
    </citation>
    <scope>NUCLEOTIDE SEQUENCE [LARGE SCALE GENOMIC DNA]</scope>
    <source>
        <tissue evidence="6">Leaf</tissue>
    </source>
</reference>
<protein>
    <recommendedName>
        <fullName evidence="5">Leucine-rich repeat-containing N-terminal plant-type domain-containing protein</fullName>
    </recommendedName>
</protein>
<evidence type="ECO:0000256" key="3">
    <source>
        <dbReference type="ARBA" id="ARBA00022737"/>
    </source>
</evidence>
<feature type="domain" description="Leucine-rich repeat-containing N-terminal plant-type" evidence="5">
    <location>
        <begin position="31"/>
        <end position="71"/>
    </location>
</feature>
<evidence type="ECO:0000256" key="2">
    <source>
        <dbReference type="ARBA" id="ARBA00022729"/>
    </source>
</evidence>
<keyword evidence="2 4" id="KW-0732">Signal</keyword>
<keyword evidence="1" id="KW-0433">Leucine-rich repeat</keyword>
<dbReference type="PANTHER" id="PTHR47988">
    <property type="entry name" value="SOMATIC EMBRYOGENESIS RECEPTOR KINASE 1"/>
    <property type="match status" value="1"/>
</dbReference>
<dbReference type="OrthoDB" id="695689at2759"/>
<evidence type="ECO:0000256" key="4">
    <source>
        <dbReference type="SAM" id="SignalP"/>
    </source>
</evidence>
<dbReference type="Proteomes" id="UP000639772">
    <property type="component" value="Chromosome 13"/>
</dbReference>
<keyword evidence="3" id="KW-0677">Repeat</keyword>
<gene>
    <name evidence="6" type="ORF">HPP92_024331</name>
</gene>
<feature type="signal peptide" evidence="4">
    <location>
        <begin position="1"/>
        <end position="25"/>
    </location>
</feature>
<dbReference type="InterPro" id="IPR013210">
    <property type="entry name" value="LRR_N_plant-typ"/>
</dbReference>
<accession>A0A835PSL1</accession>
<proteinExistence type="predicted"/>
<evidence type="ECO:0000259" key="5">
    <source>
        <dbReference type="Pfam" id="PF08263"/>
    </source>
</evidence>
<dbReference type="Gene3D" id="3.80.10.10">
    <property type="entry name" value="Ribonuclease Inhibitor"/>
    <property type="match status" value="1"/>
</dbReference>
<sequence length="170" mass="17992">MMRKTSAVPLLLLLLVVAAPTPSSGEVAPLLNDEVLGLVVFKADLHDPTASLSSWSPDDQSPCSWSHVSCSPSGESFPIPLLALPSSASLSVPFLRALISSFALRSLSLGQPLSGPLPSPFPSLPRITSLSMSHLPLRAHSGVPLLILLHSPLPRPLLQLPLRPHSPFTL</sequence>
<evidence type="ECO:0000313" key="6">
    <source>
        <dbReference type="EMBL" id="KAG0456543.1"/>
    </source>
</evidence>
<dbReference type="SUPFAM" id="SSF52058">
    <property type="entry name" value="L domain-like"/>
    <property type="match status" value="1"/>
</dbReference>
<dbReference type="EMBL" id="JADCNM010000013">
    <property type="protein sequence ID" value="KAG0456543.1"/>
    <property type="molecule type" value="Genomic_DNA"/>
</dbReference>
<name>A0A835PSL1_VANPL</name>
<dbReference type="AlphaFoldDB" id="A0A835PSL1"/>
<comment type="caution">
    <text evidence="6">The sequence shown here is derived from an EMBL/GenBank/DDBJ whole genome shotgun (WGS) entry which is preliminary data.</text>
</comment>
<evidence type="ECO:0000256" key="1">
    <source>
        <dbReference type="ARBA" id="ARBA00022614"/>
    </source>
</evidence>
<organism evidence="6 7">
    <name type="scientific">Vanilla planifolia</name>
    <name type="common">Vanilla</name>
    <dbReference type="NCBI Taxonomy" id="51239"/>
    <lineage>
        <taxon>Eukaryota</taxon>
        <taxon>Viridiplantae</taxon>
        <taxon>Streptophyta</taxon>
        <taxon>Embryophyta</taxon>
        <taxon>Tracheophyta</taxon>
        <taxon>Spermatophyta</taxon>
        <taxon>Magnoliopsida</taxon>
        <taxon>Liliopsida</taxon>
        <taxon>Asparagales</taxon>
        <taxon>Orchidaceae</taxon>
        <taxon>Vanilloideae</taxon>
        <taxon>Vanilleae</taxon>
        <taxon>Vanilla</taxon>
    </lineage>
</organism>
<feature type="chain" id="PRO_5032371500" description="Leucine-rich repeat-containing N-terminal plant-type domain-containing protein" evidence="4">
    <location>
        <begin position="26"/>
        <end position="170"/>
    </location>
</feature>
<dbReference type="InterPro" id="IPR032675">
    <property type="entry name" value="LRR_dom_sf"/>
</dbReference>
<dbReference type="Pfam" id="PF08263">
    <property type="entry name" value="LRRNT_2"/>
    <property type="match status" value="1"/>
</dbReference>